<dbReference type="InterPro" id="IPR000683">
    <property type="entry name" value="Gfo/Idh/MocA-like_OxRdtase_N"/>
</dbReference>
<dbReference type="Gene3D" id="3.30.360.10">
    <property type="entry name" value="Dihydrodipicolinate Reductase, domain 2"/>
    <property type="match status" value="1"/>
</dbReference>
<dbReference type="EMBL" id="LGIA01000025">
    <property type="protein sequence ID" value="KOH46505.1"/>
    <property type="molecule type" value="Genomic_DNA"/>
</dbReference>
<dbReference type="PANTHER" id="PTHR43249">
    <property type="entry name" value="UDP-N-ACETYL-2-AMINO-2-DEOXY-D-GLUCURONATE OXIDASE"/>
    <property type="match status" value="1"/>
</dbReference>
<organism evidence="3 4">
    <name type="scientific">Sunxiuqinia dokdonensis</name>
    <dbReference type="NCBI Taxonomy" id="1409788"/>
    <lineage>
        <taxon>Bacteria</taxon>
        <taxon>Pseudomonadati</taxon>
        <taxon>Bacteroidota</taxon>
        <taxon>Bacteroidia</taxon>
        <taxon>Marinilabiliales</taxon>
        <taxon>Prolixibacteraceae</taxon>
        <taxon>Sunxiuqinia</taxon>
    </lineage>
</organism>
<dbReference type="GO" id="GO:0000166">
    <property type="term" value="F:nucleotide binding"/>
    <property type="evidence" value="ECO:0007669"/>
    <property type="project" value="InterPro"/>
</dbReference>
<protein>
    <recommendedName>
        <fullName evidence="5">Oxidoreductase</fullName>
    </recommendedName>
</protein>
<dbReference type="STRING" id="1409788.NC99_06440"/>
<dbReference type="PATRIC" id="fig|1409788.3.peg.659"/>
<evidence type="ECO:0008006" key="5">
    <source>
        <dbReference type="Google" id="ProtNLM"/>
    </source>
</evidence>
<dbReference type="SUPFAM" id="SSF51735">
    <property type="entry name" value="NAD(P)-binding Rossmann-fold domains"/>
    <property type="match status" value="1"/>
</dbReference>
<dbReference type="Proteomes" id="UP000036958">
    <property type="component" value="Unassembled WGS sequence"/>
</dbReference>
<proteinExistence type="predicted"/>
<keyword evidence="4" id="KW-1185">Reference proteome</keyword>
<accession>A0A0L8VDE4</accession>
<comment type="caution">
    <text evidence="3">The sequence shown here is derived from an EMBL/GenBank/DDBJ whole genome shotgun (WGS) entry which is preliminary data.</text>
</comment>
<feature type="domain" description="GFO/IDH/MocA-like oxidoreductase" evidence="2">
    <location>
        <begin position="134"/>
        <end position="257"/>
    </location>
</feature>
<dbReference type="Gene3D" id="3.40.50.720">
    <property type="entry name" value="NAD(P)-binding Rossmann-like Domain"/>
    <property type="match status" value="1"/>
</dbReference>
<dbReference type="InterPro" id="IPR036291">
    <property type="entry name" value="NAD(P)-bd_dom_sf"/>
</dbReference>
<evidence type="ECO:0000259" key="1">
    <source>
        <dbReference type="Pfam" id="PF01408"/>
    </source>
</evidence>
<dbReference type="Pfam" id="PF01408">
    <property type="entry name" value="GFO_IDH_MocA"/>
    <property type="match status" value="1"/>
</dbReference>
<feature type="domain" description="Gfo/Idh/MocA-like oxidoreductase N-terminal" evidence="1">
    <location>
        <begin position="8"/>
        <end position="124"/>
    </location>
</feature>
<dbReference type="InterPro" id="IPR052515">
    <property type="entry name" value="Gfo/Idh/MocA_Oxidoreductase"/>
</dbReference>
<dbReference type="InterPro" id="IPR055170">
    <property type="entry name" value="GFO_IDH_MocA-like_dom"/>
</dbReference>
<dbReference type="Pfam" id="PF22725">
    <property type="entry name" value="GFO_IDH_MocA_C3"/>
    <property type="match status" value="1"/>
</dbReference>
<sequence>MKPKQKKIRTAIVGPGKVAHLHAQGLVESSNSDFVAVCGRTLSKAEAFASQYGVKAYGDLEQMIKHEKVEALLVCTPHPYHRDPVVTAARLGVHCLIEKPMASTLEDCDAMLEAAKENRVTLGVISQRRFYEPVQRMRKAIDDGKIGQPALGHIIMLGWRDEAYYSSDPWRGKWETEGGGVLVNQAPHQLDLFQWLMGDIEQVYAVIRNLNHPYIEVEDTAVAVVQFKGGAVGNIILSNSQKPGIYGKIHIHGRNGASVGAQTEGGAMFIAGQSSVLKPPVNDIWTVPGEESLLENWKKDDSAFFNRIDAASYYIGLQIDDFLKALVDGRQPLVTGEEGRKTVELFTAIYRSNRDNAPVRFPLKPDTGNDMDGRITG</sequence>
<name>A0A0L8VDE4_9BACT</name>
<dbReference type="AlphaFoldDB" id="A0A0L8VDE4"/>
<dbReference type="OrthoDB" id="9815825at2"/>
<dbReference type="SUPFAM" id="SSF55347">
    <property type="entry name" value="Glyceraldehyde-3-phosphate dehydrogenase-like, C-terminal domain"/>
    <property type="match status" value="1"/>
</dbReference>
<dbReference type="PANTHER" id="PTHR43249:SF1">
    <property type="entry name" value="D-GLUCOSIDE 3-DEHYDROGENASE"/>
    <property type="match status" value="1"/>
</dbReference>
<reference evidence="4" key="1">
    <citation type="submission" date="2015-07" db="EMBL/GenBank/DDBJ databases">
        <title>Genome sequencing of Sunxiuqinia dokdonensis strain SK.</title>
        <authorList>
            <person name="Ahn S."/>
            <person name="Kim B.-C."/>
        </authorList>
    </citation>
    <scope>NUCLEOTIDE SEQUENCE [LARGE SCALE GENOMIC DNA]</scope>
    <source>
        <strain evidence="4">SK</strain>
    </source>
</reference>
<gene>
    <name evidence="3" type="ORF">NC99_06440</name>
</gene>
<evidence type="ECO:0000313" key="4">
    <source>
        <dbReference type="Proteomes" id="UP000036958"/>
    </source>
</evidence>
<evidence type="ECO:0000313" key="3">
    <source>
        <dbReference type="EMBL" id="KOH46505.1"/>
    </source>
</evidence>
<dbReference type="RefSeq" id="WP_053179665.1">
    <property type="nucleotide sequence ID" value="NZ_LGIA01000025.1"/>
</dbReference>
<evidence type="ECO:0000259" key="2">
    <source>
        <dbReference type="Pfam" id="PF22725"/>
    </source>
</evidence>